<dbReference type="GeneID" id="78497693"/>
<name>U2LAB3_9BACT</name>
<dbReference type="EMBL" id="AWGW01000011">
    <property type="protein sequence ID" value="ERK01418.1"/>
    <property type="molecule type" value="Genomic_DNA"/>
</dbReference>
<evidence type="ECO:0000313" key="2">
    <source>
        <dbReference type="EMBL" id="ERK01418.1"/>
    </source>
</evidence>
<protein>
    <submittedName>
        <fullName evidence="2">Uncharacterized protein</fullName>
    </submittedName>
</protein>
<feature type="compositionally biased region" description="Pro residues" evidence="1">
    <location>
        <begin position="121"/>
        <end position="144"/>
    </location>
</feature>
<comment type="caution">
    <text evidence="2">The sequence shown here is derived from an EMBL/GenBank/DDBJ whole genome shotgun (WGS) entry which is preliminary data.</text>
</comment>
<dbReference type="RefSeq" id="WP_021825246.1">
    <property type="nucleotide sequence ID" value="NZ_AWGW01000011.1"/>
</dbReference>
<reference evidence="2 3" key="1">
    <citation type="submission" date="2013-08" db="EMBL/GenBank/DDBJ databases">
        <authorList>
            <person name="Durkin A.S."/>
            <person name="Haft D.R."/>
            <person name="McCorrison J."/>
            <person name="Torralba M."/>
            <person name="Gillis M."/>
            <person name="Haft D.H."/>
            <person name="Methe B."/>
            <person name="Sutton G."/>
            <person name="Nelson K.E."/>
        </authorList>
    </citation>
    <scope>NUCLEOTIDE SEQUENCE [LARGE SCALE GENOMIC DNA]</scope>
    <source>
        <strain evidence="2 3">F0493</strain>
    </source>
</reference>
<dbReference type="AlphaFoldDB" id="U2LAB3"/>
<evidence type="ECO:0000256" key="1">
    <source>
        <dbReference type="SAM" id="MobiDB-lite"/>
    </source>
</evidence>
<sequence>MKNNFLSNRQVNYANNVVTEQPVVTTLDVEATELFENLNPILSNGHRANLITRLVDKNVPREVADVISQLVSNVPHDSQTNHYTDEQIQAAIVSRHYQNEIELDIVRNALDEISKELFPDEPAPTEPKPTEPTPPADPAPSDPT</sequence>
<dbReference type="PATRIC" id="fig|1395125.3.peg.1100"/>
<feature type="region of interest" description="Disordered" evidence="1">
    <location>
        <begin position="114"/>
        <end position="144"/>
    </location>
</feature>
<gene>
    <name evidence="2" type="ORF">HMPREF9145_2739</name>
</gene>
<dbReference type="Proteomes" id="UP000017023">
    <property type="component" value="Unassembled WGS sequence"/>
</dbReference>
<accession>U2LAB3</accession>
<organism evidence="2 3">
    <name type="scientific">Segatella salivae F0493</name>
    <dbReference type="NCBI Taxonomy" id="1395125"/>
    <lineage>
        <taxon>Bacteria</taxon>
        <taxon>Pseudomonadati</taxon>
        <taxon>Bacteroidota</taxon>
        <taxon>Bacteroidia</taxon>
        <taxon>Bacteroidales</taxon>
        <taxon>Prevotellaceae</taxon>
        <taxon>Segatella</taxon>
    </lineage>
</organism>
<proteinExistence type="predicted"/>
<evidence type="ECO:0000313" key="3">
    <source>
        <dbReference type="Proteomes" id="UP000017023"/>
    </source>
</evidence>